<evidence type="ECO:0000256" key="2">
    <source>
        <dbReference type="RuleBase" id="RU003616"/>
    </source>
</evidence>
<name>A0A7X0HTV7_9BACI</name>
<dbReference type="Proteomes" id="UP000531594">
    <property type="component" value="Unassembled WGS sequence"/>
</dbReference>
<evidence type="ECO:0000259" key="3">
    <source>
        <dbReference type="PROSITE" id="PS01031"/>
    </source>
</evidence>
<dbReference type="Gene3D" id="2.60.40.790">
    <property type="match status" value="1"/>
</dbReference>
<evidence type="ECO:0000313" key="4">
    <source>
        <dbReference type="EMBL" id="MBB6446779.1"/>
    </source>
</evidence>
<sequence length="138" mass="16684">MDIEKMRKWLEITNEYKKTDFWSSVLKEKHPDEFLREEKGYPKVDIYQDEQNNFVIIEIPGMEREHILLHLISNTRLKISGKMNPIFPQEMEIQRERTCGEFERVIELPEAARAQELRLQNYNGLLYISYPRNVERII</sequence>
<dbReference type="Pfam" id="PF00011">
    <property type="entry name" value="HSP20"/>
    <property type="match status" value="1"/>
</dbReference>
<dbReference type="InterPro" id="IPR002068">
    <property type="entry name" value="A-crystallin/Hsp20_dom"/>
</dbReference>
<organism evidence="4 5">
    <name type="scientific">Bacillus benzoevorans</name>
    <dbReference type="NCBI Taxonomy" id="1456"/>
    <lineage>
        <taxon>Bacteria</taxon>
        <taxon>Bacillati</taxon>
        <taxon>Bacillota</taxon>
        <taxon>Bacilli</taxon>
        <taxon>Bacillales</taxon>
        <taxon>Bacillaceae</taxon>
        <taxon>Bacillus</taxon>
    </lineage>
</organism>
<reference evidence="4 5" key="1">
    <citation type="submission" date="2020-08" db="EMBL/GenBank/DDBJ databases">
        <title>Genomic Encyclopedia of Type Strains, Phase IV (KMG-IV): sequencing the most valuable type-strain genomes for metagenomic binning, comparative biology and taxonomic classification.</title>
        <authorList>
            <person name="Goeker M."/>
        </authorList>
    </citation>
    <scope>NUCLEOTIDE SEQUENCE [LARGE SCALE GENOMIC DNA]</scope>
    <source>
        <strain evidence="4 5">DSM 5391</strain>
    </source>
</reference>
<dbReference type="RefSeq" id="WP_184528077.1">
    <property type="nucleotide sequence ID" value="NZ_JACHGK010000013.1"/>
</dbReference>
<accession>A0A7X0HTV7</accession>
<dbReference type="AlphaFoldDB" id="A0A7X0HTV7"/>
<comment type="caution">
    <text evidence="4">The sequence shown here is derived from an EMBL/GenBank/DDBJ whole genome shotgun (WGS) entry which is preliminary data.</text>
</comment>
<protein>
    <submittedName>
        <fullName evidence="4">HSP20 family protein</fullName>
    </submittedName>
</protein>
<evidence type="ECO:0000256" key="1">
    <source>
        <dbReference type="PROSITE-ProRule" id="PRU00285"/>
    </source>
</evidence>
<proteinExistence type="inferred from homology"/>
<dbReference type="EMBL" id="JACHGK010000013">
    <property type="protein sequence ID" value="MBB6446779.1"/>
    <property type="molecule type" value="Genomic_DNA"/>
</dbReference>
<dbReference type="PROSITE" id="PS01031">
    <property type="entry name" value="SHSP"/>
    <property type="match status" value="1"/>
</dbReference>
<dbReference type="CDD" id="cd06464">
    <property type="entry name" value="ACD_sHsps-like"/>
    <property type="match status" value="1"/>
</dbReference>
<gene>
    <name evidence="4" type="ORF">HNR53_003443</name>
</gene>
<dbReference type="InterPro" id="IPR008978">
    <property type="entry name" value="HSP20-like_chaperone"/>
</dbReference>
<comment type="similarity">
    <text evidence="1 2">Belongs to the small heat shock protein (HSP20) family.</text>
</comment>
<feature type="domain" description="SHSP" evidence="3">
    <location>
        <begin position="35"/>
        <end position="138"/>
    </location>
</feature>
<keyword evidence="5" id="KW-1185">Reference proteome</keyword>
<evidence type="ECO:0000313" key="5">
    <source>
        <dbReference type="Proteomes" id="UP000531594"/>
    </source>
</evidence>
<dbReference type="SUPFAM" id="SSF49764">
    <property type="entry name" value="HSP20-like chaperones"/>
    <property type="match status" value="1"/>
</dbReference>